<dbReference type="AlphaFoldDB" id="A0A2M8KXT2"/>
<dbReference type="Gene3D" id="1.10.3210.10">
    <property type="entry name" value="Hypothetical protein af1432"/>
    <property type="match status" value="1"/>
</dbReference>
<name>A0A2M8KXT2_9BACT</name>
<dbReference type="Proteomes" id="UP000229098">
    <property type="component" value="Unassembled WGS sequence"/>
</dbReference>
<dbReference type="FunFam" id="1.10.3210.10:FF:000001">
    <property type="entry name" value="GTP pyrophosphokinase RelA"/>
    <property type="match status" value="1"/>
</dbReference>
<dbReference type="Gene3D" id="3.10.20.30">
    <property type="match status" value="1"/>
</dbReference>
<dbReference type="PROSITE" id="PS51880">
    <property type="entry name" value="TGS"/>
    <property type="match status" value="1"/>
</dbReference>
<dbReference type="GO" id="GO:0015969">
    <property type="term" value="P:guanosine tetraphosphate metabolic process"/>
    <property type="evidence" value="ECO:0007669"/>
    <property type="project" value="InterPro"/>
</dbReference>
<dbReference type="PROSITE" id="PS51831">
    <property type="entry name" value="HD"/>
    <property type="match status" value="1"/>
</dbReference>
<protein>
    <recommendedName>
        <fullName evidence="8">(P)ppGpp synthetase</fullName>
    </recommendedName>
</protein>
<dbReference type="InterPro" id="IPR004095">
    <property type="entry name" value="TGS"/>
</dbReference>
<feature type="domain" description="HD" evidence="4">
    <location>
        <begin position="45"/>
        <end position="143"/>
    </location>
</feature>
<dbReference type="CDD" id="cd00077">
    <property type="entry name" value="HDc"/>
    <property type="match status" value="1"/>
</dbReference>
<dbReference type="SUPFAM" id="SSF81271">
    <property type="entry name" value="TGS-like"/>
    <property type="match status" value="1"/>
</dbReference>
<dbReference type="FunFam" id="3.10.20.30:FF:000002">
    <property type="entry name" value="GTP pyrophosphokinase (RelA/SpoT)"/>
    <property type="match status" value="1"/>
</dbReference>
<comment type="caution">
    <text evidence="6">The sequence shown here is derived from an EMBL/GenBank/DDBJ whole genome shotgun (WGS) entry which is preliminary data.</text>
</comment>
<dbReference type="SUPFAM" id="SSF109604">
    <property type="entry name" value="HD-domain/PDEase-like"/>
    <property type="match status" value="1"/>
</dbReference>
<accession>A0A2M8KXT2</accession>
<evidence type="ECO:0000256" key="1">
    <source>
        <dbReference type="ARBA" id="ARBA00025704"/>
    </source>
</evidence>
<dbReference type="Gene3D" id="3.30.460.10">
    <property type="entry name" value="Beta Polymerase, domain 2"/>
    <property type="match status" value="1"/>
</dbReference>
<evidence type="ECO:0008006" key="8">
    <source>
        <dbReference type="Google" id="ProtNLM"/>
    </source>
</evidence>
<feature type="domain" description="ACT" evidence="3">
    <location>
        <begin position="501"/>
        <end position="575"/>
    </location>
</feature>
<dbReference type="CDD" id="cd01668">
    <property type="entry name" value="TGS_RSH"/>
    <property type="match status" value="1"/>
</dbReference>
<dbReference type="NCBIfam" id="TIGR00691">
    <property type="entry name" value="spoT_relA"/>
    <property type="match status" value="1"/>
</dbReference>
<dbReference type="CDD" id="cd05399">
    <property type="entry name" value="NT_Rel-Spo_like"/>
    <property type="match status" value="1"/>
</dbReference>
<dbReference type="Pfam" id="PF02824">
    <property type="entry name" value="TGS"/>
    <property type="match status" value="1"/>
</dbReference>
<dbReference type="InterPro" id="IPR002912">
    <property type="entry name" value="ACT_dom"/>
</dbReference>
<evidence type="ECO:0000259" key="4">
    <source>
        <dbReference type="PROSITE" id="PS51831"/>
    </source>
</evidence>
<dbReference type="InterPro" id="IPR004811">
    <property type="entry name" value="RelA/Spo_fam"/>
</dbReference>
<dbReference type="InterPro" id="IPR045865">
    <property type="entry name" value="ACT-like_dom_sf"/>
</dbReference>
<evidence type="ECO:0000259" key="5">
    <source>
        <dbReference type="PROSITE" id="PS51880"/>
    </source>
</evidence>
<evidence type="ECO:0000313" key="6">
    <source>
        <dbReference type="EMBL" id="PJE64739.1"/>
    </source>
</evidence>
<dbReference type="PANTHER" id="PTHR21262:SF31">
    <property type="entry name" value="GTP PYROPHOSPHOKINASE"/>
    <property type="match status" value="1"/>
</dbReference>
<proteinExistence type="inferred from homology"/>
<dbReference type="SUPFAM" id="SSF55021">
    <property type="entry name" value="ACT-like"/>
    <property type="match status" value="1"/>
</dbReference>
<evidence type="ECO:0000313" key="7">
    <source>
        <dbReference type="Proteomes" id="UP000229098"/>
    </source>
</evidence>
<dbReference type="Pfam" id="PF04607">
    <property type="entry name" value="RelA_SpoT"/>
    <property type="match status" value="1"/>
</dbReference>
<dbReference type="GO" id="GO:0005886">
    <property type="term" value="C:plasma membrane"/>
    <property type="evidence" value="ECO:0007669"/>
    <property type="project" value="TreeGrafter"/>
</dbReference>
<comment type="function">
    <text evidence="2">In eubacteria ppGpp (guanosine 3'-diphosphate 5'-diphosphate) is a mediator of the stringent response that coordinates a variety of cellular activities in response to changes in nutritional abundance.</text>
</comment>
<dbReference type="SMART" id="SM00954">
    <property type="entry name" value="RelA_SpoT"/>
    <property type="match status" value="1"/>
</dbReference>
<comment type="similarity">
    <text evidence="2">Belongs to the relA/spoT family.</text>
</comment>
<dbReference type="InterPro" id="IPR012675">
    <property type="entry name" value="Beta-grasp_dom_sf"/>
</dbReference>
<dbReference type="EMBL" id="PFEF01000003">
    <property type="protein sequence ID" value="PJE64739.1"/>
    <property type="molecule type" value="Genomic_DNA"/>
</dbReference>
<dbReference type="PANTHER" id="PTHR21262">
    <property type="entry name" value="GUANOSINE-3',5'-BIS DIPHOSPHATE 3'-PYROPHOSPHOHYDROLASE"/>
    <property type="match status" value="1"/>
</dbReference>
<dbReference type="InterPro" id="IPR043519">
    <property type="entry name" value="NT_sf"/>
</dbReference>
<dbReference type="Gene3D" id="3.30.70.260">
    <property type="match status" value="1"/>
</dbReference>
<dbReference type="Pfam" id="PF13328">
    <property type="entry name" value="HD_4"/>
    <property type="match status" value="1"/>
</dbReference>
<dbReference type="InterPro" id="IPR007685">
    <property type="entry name" value="RelA_SpoT"/>
</dbReference>
<evidence type="ECO:0000256" key="2">
    <source>
        <dbReference type="RuleBase" id="RU003847"/>
    </source>
</evidence>
<dbReference type="Pfam" id="PF13291">
    <property type="entry name" value="ACT_4"/>
    <property type="match status" value="1"/>
</dbReference>
<sequence>MSWSHFTSLLVKEGYSSADSFFIERAFIFAEKAHAKQKRSSGDPYMTHCIATAEHTVRLHMDAKTIAAALLHDTIEDCSVSVKTLEEQFGADVAFLVEGVTKVSHVRHKGTQRHLESLRKMFLAVAEDVRVVIIKLADRLHNMETIQFVRPEKQGRIALETLEIYAPIAYRLGIWDIKSRLEDLAFPIVYPDEYNMTRNFVEERVSEGRAYLENHVKPFLEKELAEERIHFSSIGTREKNLYSTWKKAVSYDMDFDRITDLLAVRIIVSTIEDCYRVLGIIHVYWKPLPGRIKDYIALPKPNGYRSLHTTVFCINNAITEFQIRTRAMHEEAEHGIAAHWAYTESGKPKGGGSVTHATTWIQDLREWQNTIDPTDDGETLLELLKIDFFRDRIFILTPKGEAIDLPAGATPIDFAYRIHTDIGNHMIGAKINGKMAPFSAELVSGDTVEILTQKKRKPSSEWLSLVKTSLARTQIRTALRREPDTTPSPIRILPDEHPLRHLHITARNHVGLLNDISRVFTHFRIHIQNISMNTNNKSFPIFVVSFRPRDKKQLQHVITRLKTITEIQTVSVRDKE</sequence>
<dbReference type="PROSITE" id="PS51671">
    <property type="entry name" value="ACT"/>
    <property type="match status" value="1"/>
</dbReference>
<reference evidence="7" key="1">
    <citation type="submission" date="2017-09" db="EMBL/GenBank/DDBJ databases">
        <title>Depth-based differentiation of microbial function through sediment-hosted aquifers and enrichment of novel symbionts in the deep terrestrial subsurface.</title>
        <authorList>
            <person name="Probst A.J."/>
            <person name="Ladd B."/>
            <person name="Jarett J.K."/>
            <person name="Geller-Mcgrath D.E."/>
            <person name="Sieber C.M.K."/>
            <person name="Emerson J.B."/>
            <person name="Anantharaman K."/>
            <person name="Thomas B.C."/>
            <person name="Malmstrom R."/>
            <person name="Stieglmeier M."/>
            <person name="Klingl A."/>
            <person name="Woyke T."/>
            <person name="Ryan C.M."/>
            <person name="Banfield J.F."/>
        </authorList>
    </citation>
    <scope>NUCLEOTIDE SEQUENCE [LARGE SCALE GENOMIC DNA]</scope>
</reference>
<dbReference type="InterPro" id="IPR003607">
    <property type="entry name" value="HD/PDEase_dom"/>
</dbReference>
<dbReference type="InterPro" id="IPR012676">
    <property type="entry name" value="TGS-like"/>
</dbReference>
<dbReference type="SMART" id="SM00471">
    <property type="entry name" value="HDc"/>
    <property type="match status" value="1"/>
</dbReference>
<gene>
    <name evidence="6" type="ORF">COU90_00515</name>
</gene>
<evidence type="ECO:0000259" key="3">
    <source>
        <dbReference type="PROSITE" id="PS51671"/>
    </source>
</evidence>
<dbReference type="InterPro" id="IPR006674">
    <property type="entry name" value="HD_domain"/>
</dbReference>
<feature type="domain" description="TGS" evidence="5">
    <location>
        <begin position="391"/>
        <end position="452"/>
    </location>
</feature>
<dbReference type="SUPFAM" id="SSF81301">
    <property type="entry name" value="Nucleotidyltransferase"/>
    <property type="match status" value="1"/>
</dbReference>
<dbReference type="InterPro" id="IPR033655">
    <property type="entry name" value="TGS_RelA/SpoT"/>
</dbReference>
<dbReference type="CDD" id="cd04876">
    <property type="entry name" value="ACT_RelA-SpoT"/>
    <property type="match status" value="1"/>
</dbReference>
<comment type="pathway">
    <text evidence="1">Purine metabolism.</text>
</comment>
<organism evidence="6 7">
    <name type="scientific">Candidatus Ryanbacteria bacterium CG10_big_fil_rev_8_21_14_0_10_43_42</name>
    <dbReference type="NCBI Taxonomy" id="1974864"/>
    <lineage>
        <taxon>Bacteria</taxon>
        <taxon>Candidatus Ryaniibacteriota</taxon>
    </lineage>
</organism>